<evidence type="ECO:0000259" key="4">
    <source>
        <dbReference type="SMART" id="SM00849"/>
    </source>
</evidence>
<name>A0ABU1ISK4_9BACL</name>
<dbReference type="Pfam" id="PF00753">
    <property type="entry name" value="Lactamase_B"/>
    <property type="match status" value="1"/>
</dbReference>
<evidence type="ECO:0000256" key="1">
    <source>
        <dbReference type="ARBA" id="ARBA00034221"/>
    </source>
</evidence>
<dbReference type="PANTHER" id="PTHR23131">
    <property type="entry name" value="ENDORIBONUCLEASE LACTB2"/>
    <property type="match status" value="1"/>
</dbReference>
<evidence type="ECO:0000256" key="3">
    <source>
        <dbReference type="ARBA" id="ARBA00048505"/>
    </source>
</evidence>
<comment type="function">
    <text evidence="2">Counteracts the endogenous Pycsar antiviral defense system. Phosphodiesterase that enables metal-dependent hydrolysis of host cyclic nucleotide Pycsar defense signals such as cCMP and cUMP.</text>
</comment>
<dbReference type="InterPro" id="IPR001279">
    <property type="entry name" value="Metallo-B-lactamas"/>
</dbReference>
<dbReference type="Proteomes" id="UP001185028">
    <property type="component" value="Unassembled WGS sequence"/>
</dbReference>
<dbReference type="InterPro" id="IPR036866">
    <property type="entry name" value="RibonucZ/Hydroxyglut_hydro"/>
</dbReference>
<comment type="catalytic activity">
    <reaction evidence="1">
        <text>3',5'-cyclic CMP + H2O = CMP + H(+)</text>
        <dbReference type="Rhea" id="RHEA:72675"/>
        <dbReference type="ChEBI" id="CHEBI:15377"/>
        <dbReference type="ChEBI" id="CHEBI:15378"/>
        <dbReference type="ChEBI" id="CHEBI:58003"/>
        <dbReference type="ChEBI" id="CHEBI:60377"/>
    </reaction>
    <physiologicalReaction direction="left-to-right" evidence="1">
        <dbReference type="Rhea" id="RHEA:72676"/>
    </physiologicalReaction>
</comment>
<gene>
    <name evidence="5" type="ORF">JOC58_000118</name>
</gene>
<dbReference type="PANTHER" id="PTHR23131:SF4">
    <property type="entry name" value="METALLO-BETA-LACTAMASE SUPERFAMILY POTEIN"/>
    <property type="match status" value="1"/>
</dbReference>
<protein>
    <submittedName>
        <fullName evidence="5">Glyoxylase-like metal-dependent hydrolase (Beta-lactamase superfamily II)</fullName>
    </submittedName>
</protein>
<dbReference type="SUPFAM" id="SSF56281">
    <property type="entry name" value="Metallo-hydrolase/oxidoreductase"/>
    <property type="match status" value="1"/>
</dbReference>
<dbReference type="RefSeq" id="WP_188774715.1">
    <property type="nucleotide sequence ID" value="NZ_BMMB01000003.1"/>
</dbReference>
<dbReference type="SMART" id="SM00849">
    <property type="entry name" value="Lactamase_B"/>
    <property type="match status" value="1"/>
</dbReference>
<accession>A0ABU1ISK4</accession>
<proteinExistence type="predicted"/>
<dbReference type="Gene3D" id="3.60.15.10">
    <property type="entry name" value="Ribonuclease Z/Hydroxyacylglutathione hydrolase-like"/>
    <property type="match status" value="1"/>
</dbReference>
<feature type="domain" description="Metallo-beta-lactamase" evidence="4">
    <location>
        <begin position="23"/>
        <end position="230"/>
    </location>
</feature>
<dbReference type="InterPro" id="IPR050662">
    <property type="entry name" value="Sec-metab_biosynth-thioest"/>
</dbReference>
<evidence type="ECO:0000313" key="5">
    <source>
        <dbReference type="EMBL" id="MDR6242234.1"/>
    </source>
</evidence>
<evidence type="ECO:0000313" key="6">
    <source>
        <dbReference type="Proteomes" id="UP001185028"/>
    </source>
</evidence>
<evidence type="ECO:0000256" key="2">
    <source>
        <dbReference type="ARBA" id="ARBA00034301"/>
    </source>
</evidence>
<sequence length="317" mass="36874">MVKRLVRLAEHVFRLALPYGDGTVNSYLFEGQRGYTVMDTGVHDELTQREWLQLLEGGLQIEKVIITHMHPDHIGLAPWFQQELGIPVICSQHTVDLMKRYEVYAKQELSDAHAPYAFNRKYDGPELSERQFYRFMGSIQLEPDEVYRNHDRIMLGDEEYEALWTPGHAPDHYCFWHQPSGLLIAADMMFADTAPVVPFWMEEDGNPLSDYFRSLDLIESYPAELVLPGHDHVIHDLGQRARDIRNGHHFRMQQILGHLVHGPRTAGELCIDIYGSDRPVTQELLEFYTSLARLIYLQEEGFVETDERDGKVYFQRK</sequence>
<keyword evidence="6" id="KW-1185">Reference proteome</keyword>
<reference evidence="5 6" key="1">
    <citation type="submission" date="2023-07" db="EMBL/GenBank/DDBJ databases">
        <title>Genomic Encyclopedia of Type Strains, Phase IV (KMG-IV): sequencing the most valuable type-strain genomes for metagenomic binning, comparative biology and taxonomic classification.</title>
        <authorList>
            <person name="Goeker M."/>
        </authorList>
    </citation>
    <scope>NUCLEOTIDE SEQUENCE [LARGE SCALE GENOMIC DNA]</scope>
    <source>
        <strain evidence="5 6">DSM 22170</strain>
    </source>
</reference>
<comment type="catalytic activity">
    <reaction evidence="3">
        <text>3',5'-cyclic UMP + H2O = UMP + H(+)</text>
        <dbReference type="Rhea" id="RHEA:70575"/>
        <dbReference type="ChEBI" id="CHEBI:15377"/>
        <dbReference type="ChEBI" id="CHEBI:15378"/>
        <dbReference type="ChEBI" id="CHEBI:57865"/>
        <dbReference type="ChEBI" id="CHEBI:184387"/>
    </reaction>
    <physiologicalReaction direction="left-to-right" evidence="3">
        <dbReference type="Rhea" id="RHEA:70576"/>
    </physiologicalReaction>
</comment>
<dbReference type="EMBL" id="JAVDQH010000001">
    <property type="protein sequence ID" value="MDR6242234.1"/>
    <property type="molecule type" value="Genomic_DNA"/>
</dbReference>
<organism evidence="5 6">
    <name type="scientific">Paenibacillus hunanensis</name>
    <dbReference type="NCBI Taxonomy" id="539262"/>
    <lineage>
        <taxon>Bacteria</taxon>
        <taxon>Bacillati</taxon>
        <taxon>Bacillota</taxon>
        <taxon>Bacilli</taxon>
        <taxon>Bacillales</taxon>
        <taxon>Paenibacillaceae</taxon>
        <taxon>Paenibacillus</taxon>
    </lineage>
</organism>
<comment type="caution">
    <text evidence="5">The sequence shown here is derived from an EMBL/GenBank/DDBJ whole genome shotgun (WGS) entry which is preliminary data.</text>
</comment>